<evidence type="ECO:0000256" key="3">
    <source>
        <dbReference type="ARBA" id="ARBA00011726"/>
    </source>
</evidence>
<reference evidence="12" key="1">
    <citation type="submission" date="2023-10" db="EMBL/GenBank/DDBJ databases">
        <authorList>
            <person name="Domelevo Entfellner J.-B."/>
        </authorList>
    </citation>
    <scope>NUCLEOTIDE SEQUENCE</scope>
</reference>
<dbReference type="Pfam" id="PF02309">
    <property type="entry name" value="AUX_IAA"/>
    <property type="match status" value="1"/>
</dbReference>
<dbReference type="FunFam" id="3.10.20.90:FF:000225">
    <property type="entry name" value="Auxin-responsive protein"/>
    <property type="match status" value="1"/>
</dbReference>
<comment type="subcellular location">
    <subcellularLocation>
        <location evidence="1 10">Nucleus</location>
    </subcellularLocation>
</comment>
<dbReference type="Proteomes" id="UP001189624">
    <property type="component" value="Chromosome 4"/>
</dbReference>
<evidence type="ECO:0000256" key="8">
    <source>
        <dbReference type="ARBA" id="ARBA00023294"/>
    </source>
</evidence>
<dbReference type="InterPro" id="IPR003311">
    <property type="entry name" value="AUX_IAA"/>
</dbReference>
<feature type="domain" description="PB1" evidence="11">
    <location>
        <begin position="180"/>
        <end position="300"/>
    </location>
</feature>
<evidence type="ECO:0000256" key="10">
    <source>
        <dbReference type="RuleBase" id="RU004549"/>
    </source>
</evidence>
<dbReference type="GO" id="GO:0009734">
    <property type="term" value="P:auxin-activated signaling pathway"/>
    <property type="evidence" value="ECO:0007669"/>
    <property type="project" value="UniProtKB-UniRule"/>
</dbReference>
<dbReference type="GO" id="GO:0005634">
    <property type="term" value="C:nucleus"/>
    <property type="evidence" value="ECO:0007669"/>
    <property type="project" value="UniProtKB-SubCell"/>
</dbReference>
<gene>
    <name evidence="12" type="ORF">AYBTSS11_LOCUS14587</name>
</gene>
<keyword evidence="8 10" id="KW-0927">Auxin signaling pathway</keyword>
<dbReference type="GO" id="GO:0006355">
    <property type="term" value="P:regulation of DNA-templated transcription"/>
    <property type="evidence" value="ECO:0007669"/>
    <property type="project" value="InterPro"/>
</dbReference>
<comment type="function">
    <text evidence="9">Aux/IAA proteins are short-lived transcriptional factors that function as repressors of early auxin response genes at low auxin concentrations. Repression is thought to result from the interaction with auxin response factors (ARFs), proteins that bind to the auxin-responsive promoter element (AuxRE). Formation of heterodimers with ARF proteins may alter their ability to modulate early auxin response genes expression.</text>
</comment>
<dbReference type="PANTHER" id="PTHR31734">
    <property type="entry name" value="AUXIN-RESPONSIVE PROTEIN IAA17"/>
    <property type="match status" value="1"/>
</dbReference>
<comment type="similarity">
    <text evidence="2 10">Belongs to the Aux/IAA family.</text>
</comment>
<proteinExistence type="inferred from homology"/>
<keyword evidence="13" id="KW-1185">Reference proteome</keyword>
<protein>
    <recommendedName>
        <fullName evidence="10">Auxin-induced protein</fullName>
    </recommendedName>
</protein>
<keyword evidence="6 10" id="KW-0804">Transcription</keyword>
<dbReference type="PANTHER" id="PTHR31734:SF236">
    <property type="entry name" value="AUXIN-INDUCED PROTEIN"/>
    <property type="match status" value="1"/>
</dbReference>
<keyword evidence="5 10" id="KW-0805">Transcription regulation</keyword>
<sequence length="313" mass="34634">MMWQRSHRSSEERKLELRLGPPGEEYLNESIKKCITERNETPLTLGYFSTHKISTSDKPGPGGAMLPTAWPSTSYYQHQAKAKASSFLQLQSRPQNMFMMGKEVPQLCCVENKAFSPSSANTTVSKRTASGPVVGWPPIRSFRKNISSGSPSKLPTGSQQHHVVPDQVASQKPTYNRGKGLFVKINMDGVPIGRKLDINAYDSYEKLSSAVDELFRGLLAEMKLSHIASSHFCSGQRDSCAGGIQNNEEEEKEKANTGLLVGSGEYTLVYEDNEGDRMLVGDVPWHMFVSTVKRLRVLKSSDLPGFALSSKQD</sequence>
<keyword evidence="7 10" id="KW-0539">Nucleus</keyword>
<evidence type="ECO:0000313" key="12">
    <source>
        <dbReference type="EMBL" id="CAJ1951079.1"/>
    </source>
</evidence>
<evidence type="ECO:0000256" key="5">
    <source>
        <dbReference type="ARBA" id="ARBA00023015"/>
    </source>
</evidence>
<evidence type="ECO:0000256" key="9">
    <source>
        <dbReference type="ARBA" id="ARBA00025283"/>
    </source>
</evidence>
<dbReference type="AlphaFoldDB" id="A0AA86SUW5"/>
<accession>A0AA86SUW5</accession>
<organism evidence="12 13">
    <name type="scientific">Sphenostylis stenocarpa</name>
    <dbReference type="NCBI Taxonomy" id="92480"/>
    <lineage>
        <taxon>Eukaryota</taxon>
        <taxon>Viridiplantae</taxon>
        <taxon>Streptophyta</taxon>
        <taxon>Embryophyta</taxon>
        <taxon>Tracheophyta</taxon>
        <taxon>Spermatophyta</taxon>
        <taxon>Magnoliopsida</taxon>
        <taxon>eudicotyledons</taxon>
        <taxon>Gunneridae</taxon>
        <taxon>Pentapetalae</taxon>
        <taxon>rosids</taxon>
        <taxon>fabids</taxon>
        <taxon>Fabales</taxon>
        <taxon>Fabaceae</taxon>
        <taxon>Papilionoideae</taxon>
        <taxon>50 kb inversion clade</taxon>
        <taxon>NPAAA clade</taxon>
        <taxon>indigoferoid/millettioid clade</taxon>
        <taxon>Phaseoleae</taxon>
        <taxon>Sphenostylis</taxon>
    </lineage>
</organism>
<evidence type="ECO:0000256" key="1">
    <source>
        <dbReference type="ARBA" id="ARBA00004123"/>
    </source>
</evidence>
<evidence type="ECO:0000256" key="2">
    <source>
        <dbReference type="ARBA" id="ARBA00006728"/>
    </source>
</evidence>
<dbReference type="EMBL" id="OY731401">
    <property type="protein sequence ID" value="CAJ1951079.1"/>
    <property type="molecule type" value="Genomic_DNA"/>
</dbReference>
<dbReference type="InterPro" id="IPR053793">
    <property type="entry name" value="PB1-like"/>
</dbReference>
<evidence type="ECO:0000259" key="11">
    <source>
        <dbReference type="PROSITE" id="PS51745"/>
    </source>
</evidence>
<evidence type="ECO:0000313" key="13">
    <source>
        <dbReference type="Proteomes" id="UP001189624"/>
    </source>
</evidence>
<dbReference type="Gramene" id="rna-AYBTSS11_LOCUS14587">
    <property type="protein sequence ID" value="CAJ1951079.1"/>
    <property type="gene ID" value="gene-AYBTSS11_LOCUS14587"/>
</dbReference>
<comment type="subunit">
    <text evidence="3 10">Homodimers and heterodimers.</text>
</comment>
<evidence type="ECO:0000256" key="4">
    <source>
        <dbReference type="ARBA" id="ARBA00022491"/>
    </source>
</evidence>
<dbReference type="PROSITE" id="PS51745">
    <property type="entry name" value="PB1"/>
    <property type="match status" value="1"/>
</dbReference>
<evidence type="ECO:0000256" key="6">
    <source>
        <dbReference type="ARBA" id="ARBA00023163"/>
    </source>
</evidence>
<name>A0AA86SUW5_9FABA</name>
<evidence type="ECO:0000256" key="7">
    <source>
        <dbReference type="ARBA" id="ARBA00023242"/>
    </source>
</evidence>
<keyword evidence="4 10" id="KW-0678">Repressor</keyword>
<dbReference type="Gene3D" id="3.10.20.90">
    <property type="entry name" value="Phosphatidylinositol 3-kinase Catalytic Subunit, Chain A, domain 1"/>
    <property type="match status" value="1"/>
</dbReference>
<dbReference type="SUPFAM" id="SSF54277">
    <property type="entry name" value="CAD &amp; PB1 domains"/>
    <property type="match status" value="1"/>
</dbReference>
<dbReference type="InterPro" id="IPR033389">
    <property type="entry name" value="AUX/IAA_dom"/>
</dbReference>